<evidence type="ECO:0000259" key="2">
    <source>
        <dbReference type="Pfam" id="PF01571"/>
    </source>
</evidence>
<feature type="domain" description="GCVT N-terminal" evidence="2">
    <location>
        <begin position="33"/>
        <end position="150"/>
    </location>
</feature>
<dbReference type="NCBIfam" id="TIGR03317">
    <property type="entry name" value="ygfZ_signature"/>
    <property type="match status" value="1"/>
</dbReference>
<dbReference type="PANTHER" id="PTHR22602">
    <property type="entry name" value="TRANSFERASE CAF17, MITOCHONDRIAL-RELATED"/>
    <property type="match status" value="1"/>
</dbReference>
<dbReference type="InterPro" id="IPR029043">
    <property type="entry name" value="GcvT/YgfZ_C"/>
</dbReference>
<dbReference type="SUPFAM" id="SSF101790">
    <property type="entry name" value="Aminomethyltransferase beta-barrel domain"/>
    <property type="match status" value="1"/>
</dbReference>
<dbReference type="Pfam" id="PF01571">
    <property type="entry name" value="GCV_T"/>
    <property type="match status" value="1"/>
</dbReference>
<dbReference type="PATRIC" id="fig|1543721.4.peg.424"/>
<dbReference type="OrthoDB" id="9796287at2"/>
<evidence type="ECO:0000256" key="1">
    <source>
        <dbReference type="SAM" id="MobiDB-lite"/>
    </source>
</evidence>
<dbReference type="PANTHER" id="PTHR22602:SF0">
    <property type="entry name" value="TRANSFERASE CAF17, MITOCHONDRIAL-RELATED"/>
    <property type="match status" value="1"/>
</dbReference>
<dbReference type="SUPFAM" id="SSF103025">
    <property type="entry name" value="Folate-binding domain"/>
    <property type="match status" value="1"/>
</dbReference>
<dbReference type="Proteomes" id="UP000034410">
    <property type="component" value="Chromosome"/>
</dbReference>
<evidence type="ECO:0000313" key="4">
    <source>
        <dbReference type="Proteomes" id="UP000034410"/>
    </source>
</evidence>
<sequence length="343" mass="37609">MNSQWKSFLESQSAQISADGEVSFVCDDPFPPCALFDLSHLGLIRVSGEDARDFLQGQFTNDIREVTPQHSQLSAYCSPKGRMLANFRIFLHQDDYILQMPRDTHAVVLKRLPMFVLIAKAKVTDASDELVSIGLAGDCAEALLRKQVENVPAQPGEVTRQGELTLIRVPGEPARFQVCGTAEGISTLWQELAKEGQPANRDYWSLLDIRAGIPTVRQQTVEAFVPQMTNMQQIDGVSFTKGCYTGQEVVARMKYLGKLKRRMYLASVDSDTRPQPGDELFAPGSASGQGAGKVVNASPSPKGGFELLVVAEIKSFEENNLHLQGDSGPKLTPSTLPYGFEEA</sequence>
<name>A0A0F7JX05_9GAMM</name>
<proteinExistence type="predicted"/>
<feature type="region of interest" description="Disordered" evidence="1">
    <location>
        <begin position="269"/>
        <end position="299"/>
    </location>
</feature>
<organism evidence="3 4">
    <name type="scientific">Sedimenticola thiotaurini</name>
    <dbReference type="NCBI Taxonomy" id="1543721"/>
    <lineage>
        <taxon>Bacteria</taxon>
        <taxon>Pseudomonadati</taxon>
        <taxon>Pseudomonadota</taxon>
        <taxon>Gammaproteobacteria</taxon>
        <taxon>Chromatiales</taxon>
        <taxon>Sedimenticolaceae</taxon>
        <taxon>Sedimenticola</taxon>
    </lineage>
</organism>
<dbReference type="KEGG" id="seds:AAY24_02000"/>
<reference evidence="3 4" key="1">
    <citation type="journal article" date="2015" name="Genome Announc.">
        <title>Complete Genome Sequence of Sedimenticola thiotaurini Strain SIP-G1, a Polyphosphate- and Polyhydroxyalkanoate-Accumulating Sulfur-Oxidizing Gammaproteobacterium Isolated from Salt Marsh Sediments.</title>
        <authorList>
            <person name="Flood B.E."/>
            <person name="Jones D.S."/>
            <person name="Bailey J.V."/>
        </authorList>
    </citation>
    <scope>NUCLEOTIDE SEQUENCE [LARGE SCALE GENOMIC DNA]</scope>
    <source>
        <strain evidence="3 4">SIP-G1</strain>
    </source>
</reference>
<gene>
    <name evidence="3" type="ORF">AAY24_02000</name>
</gene>
<dbReference type="InterPro" id="IPR017703">
    <property type="entry name" value="YgfZ/GCV_T_CS"/>
</dbReference>
<dbReference type="Gene3D" id="3.30.70.1630">
    <property type="match status" value="1"/>
</dbReference>
<keyword evidence="4" id="KW-1185">Reference proteome</keyword>
<protein>
    <submittedName>
        <fullName evidence="3">Folate-binding protein</fullName>
    </submittedName>
</protein>
<dbReference type="AlphaFoldDB" id="A0A0F7JX05"/>
<dbReference type="EMBL" id="CP011412">
    <property type="protein sequence ID" value="AKH19320.1"/>
    <property type="molecule type" value="Genomic_DNA"/>
</dbReference>
<dbReference type="Gene3D" id="3.30.70.1400">
    <property type="entry name" value="Aminomethyltransferase beta-barrel domains"/>
    <property type="match status" value="1"/>
</dbReference>
<dbReference type="Gene3D" id="2.40.30.160">
    <property type="match status" value="1"/>
</dbReference>
<feature type="region of interest" description="Disordered" evidence="1">
    <location>
        <begin position="321"/>
        <end position="343"/>
    </location>
</feature>
<dbReference type="InterPro" id="IPR045179">
    <property type="entry name" value="YgfZ/GcvT"/>
</dbReference>
<dbReference type="InterPro" id="IPR006222">
    <property type="entry name" value="GCVT_N"/>
</dbReference>
<dbReference type="GO" id="GO:0016226">
    <property type="term" value="P:iron-sulfur cluster assembly"/>
    <property type="evidence" value="ECO:0007669"/>
    <property type="project" value="TreeGrafter"/>
</dbReference>
<accession>A0A0F7JX05</accession>
<dbReference type="RefSeq" id="WP_046858259.1">
    <property type="nucleotide sequence ID" value="NZ_CP011412.1"/>
</dbReference>
<evidence type="ECO:0000313" key="3">
    <source>
        <dbReference type="EMBL" id="AKH19320.1"/>
    </source>
</evidence>